<proteinExistence type="predicted"/>
<reference evidence="1 2" key="1">
    <citation type="submission" date="2014-07" db="EMBL/GenBank/DDBJ databases">
        <title>The Complete Genome of Enterotoxigenic Escherichia coli Siphophage Seurat.</title>
        <authorList>
            <person name="Doan D.P."/>
            <person name="Lessor L.E."/>
            <person name="Hernandez A.C."/>
            <person name="Everett G.F.K."/>
        </authorList>
    </citation>
    <scope>NUCLEOTIDE SEQUENCE [LARGE SCALE GENOMIC DNA]</scope>
</reference>
<protein>
    <submittedName>
        <fullName evidence="1">Uncharacterized protein</fullName>
    </submittedName>
</protein>
<dbReference type="KEGG" id="vg:24608618"/>
<dbReference type="GeneID" id="24608618"/>
<gene>
    <name evidence="1" type="ORF">CPT_Seurat7</name>
</gene>
<evidence type="ECO:0000313" key="2">
    <source>
        <dbReference type="Proteomes" id="UP000030205"/>
    </source>
</evidence>
<dbReference type="RefSeq" id="YP_009151951.1">
    <property type="nucleotide sequence ID" value="NC_027378.1"/>
</dbReference>
<dbReference type="EMBL" id="KM236243">
    <property type="protein sequence ID" value="AIW03870.1"/>
    <property type="molecule type" value="Genomic_DNA"/>
</dbReference>
<dbReference type="OrthoDB" id="8293at10239"/>
<dbReference type="Proteomes" id="UP000030205">
    <property type="component" value="Segment"/>
</dbReference>
<keyword evidence="2" id="KW-1185">Reference proteome</keyword>
<organism evidence="1 2">
    <name type="scientific">Escherichia phage Seurat</name>
    <dbReference type="NCBI Taxonomy" id="1540098"/>
    <lineage>
        <taxon>Viruses</taxon>
        <taxon>Duplodnaviria</taxon>
        <taxon>Heunggongvirae</taxon>
        <taxon>Uroviricota</taxon>
        <taxon>Caudoviricetes</taxon>
        <taxon>Queuovirinae</taxon>
        <taxon>Seuratvirus</taxon>
        <taxon>Seuratvirus seurat</taxon>
    </lineage>
</organism>
<name>A0A0A0RP42_9CAUD</name>
<evidence type="ECO:0000313" key="1">
    <source>
        <dbReference type="EMBL" id="AIW03870.1"/>
    </source>
</evidence>
<accession>A0A0A0RP42</accession>
<sequence>MKTLIEALLELDPDNPNHWTSDGLPKVDALRFATANPSLTRDDITTAAPLFTRDNRVLEEPESVEPVKSADPVLHEAVKQEKAHEEQKKVAVATMQIEVKISEALRALLEPEKIGDTSSLSDEELKAKSEKLSNVVKEIADTKHALELAIADVQADLDKIIVEQESRRPKSGLTATQMYLEAQKKRKPEDMLSDHRFQNPIDDPVARMVARNMMRRG</sequence>